<gene>
    <name evidence="2" type="ORF">A3I40_04335</name>
</gene>
<dbReference type="STRING" id="1802407.A3I40_04335"/>
<comment type="caution">
    <text evidence="2">The sequence shown here is derived from an EMBL/GenBank/DDBJ whole genome shotgun (WGS) entry which is preliminary data.</text>
</comment>
<evidence type="ECO:0000313" key="3">
    <source>
        <dbReference type="Proteomes" id="UP000178723"/>
    </source>
</evidence>
<evidence type="ECO:0008006" key="4">
    <source>
        <dbReference type="Google" id="ProtNLM"/>
    </source>
</evidence>
<dbReference type="InterPro" id="IPR012902">
    <property type="entry name" value="N_methyl_site"/>
</dbReference>
<dbReference type="EMBL" id="MGEP01000002">
    <property type="protein sequence ID" value="OGL87529.1"/>
    <property type="molecule type" value="Genomic_DNA"/>
</dbReference>
<evidence type="ECO:0000313" key="2">
    <source>
        <dbReference type="EMBL" id="OGL87529.1"/>
    </source>
</evidence>
<dbReference type="Pfam" id="PF07963">
    <property type="entry name" value="N_methyl"/>
    <property type="match status" value="1"/>
</dbReference>
<dbReference type="SUPFAM" id="SSF54523">
    <property type="entry name" value="Pili subunits"/>
    <property type="match status" value="1"/>
</dbReference>
<feature type="transmembrane region" description="Helical" evidence="1">
    <location>
        <begin position="12"/>
        <end position="36"/>
    </location>
</feature>
<proteinExistence type="predicted"/>
<reference evidence="2 3" key="1">
    <citation type="journal article" date="2016" name="Nat. Commun.">
        <title>Thousands of microbial genomes shed light on interconnected biogeochemical processes in an aquifer system.</title>
        <authorList>
            <person name="Anantharaman K."/>
            <person name="Brown C.T."/>
            <person name="Hug L.A."/>
            <person name="Sharon I."/>
            <person name="Castelle C.J."/>
            <person name="Probst A.J."/>
            <person name="Thomas B.C."/>
            <person name="Singh A."/>
            <person name="Wilkins M.J."/>
            <person name="Karaoz U."/>
            <person name="Brodie E.L."/>
            <person name="Williams K.H."/>
            <person name="Hubbard S.S."/>
            <person name="Banfield J.F."/>
        </authorList>
    </citation>
    <scope>NUCLEOTIDE SEQUENCE [LARGE SCALE GENOMIC DNA]</scope>
</reference>
<dbReference type="Gene3D" id="3.30.700.10">
    <property type="entry name" value="Glycoprotein, Type 4 Pilin"/>
    <property type="match status" value="1"/>
</dbReference>
<dbReference type="InterPro" id="IPR045584">
    <property type="entry name" value="Pilin-like"/>
</dbReference>
<evidence type="ECO:0000256" key="1">
    <source>
        <dbReference type="SAM" id="Phobius"/>
    </source>
</evidence>
<dbReference type="AlphaFoldDB" id="A0A1F7VAE5"/>
<sequence>MGALNKKQIRYGFTLLELLIVIGIISVLAAALFIALNPAQRFQDSRNARRWSDVRALMSAIKIDQVDNQGVYFSALATSAVAGTTYQISNNPGFGPLTPIVTCNTNCPAVTGAATCLNFNSTNTDDLIDEGDIASIPYAPPTNTVTWSGLYTGYYITKSSVATGSSTTIGSCVVEGTPVTISQ</sequence>
<dbReference type="NCBIfam" id="TIGR02532">
    <property type="entry name" value="IV_pilin_GFxxxE"/>
    <property type="match status" value="1"/>
</dbReference>
<protein>
    <recommendedName>
        <fullName evidence="4">Type II secretion system protein GspG C-terminal domain-containing protein</fullName>
    </recommendedName>
</protein>
<dbReference type="Proteomes" id="UP000178723">
    <property type="component" value="Unassembled WGS sequence"/>
</dbReference>
<organism evidence="2 3">
    <name type="scientific">Candidatus Uhrbacteria bacterium RIFCSPLOWO2_02_FULL_48_12</name>
    <dbReference type="NCBI Taxonomy" id="1802407"/>
    <lineage>
        <taxon>Bacteria</taxon>
        <taxon>Candidatus Uhriibacteriota</taxon>
    </lineage>
</organism>
<keyword evidence="1" id="KW-0812">Transmembrane</keyword>
<accession>A0A1F7VAE5</accession>
<keyword evidence="1" id="KW-1133">Transmembrane helix</keyword>
<name>A0A1F7VAE5_9BACT</name>
<keyword evidence="1" id="KW-0472">Membrane</keyword>